<dbReference type="EMBL" id="CP002026">
    <property type="protein sequence ID" value="ADH88586.1"/>
    <property type="molecule type" value="Genomic_DNA"/>
</dbReference>
<name>D7A8B3_ANCN5</name>
<gene>
    <name evidence="1" type="ordered locus">Snov_1272</name>
</gene>
<keyword evidence="2" id="KW-1185">Reference proteome</keyword>
<reference evidence="1 2" key="1">
    <citation type="journal article" date="2012" name="Stand. Genomic Sci.">
        <title>Complete genome sequence of the facultatively chemolithoautotrophic and methylotrophic alpha Proteobacterium Starkeya novella type strain (ATCC 8093(T)).</title>
        <authorList>
            <person name="Kappler U."/>
            <person name="Davenport K."/>
            <person name="Beatson S."/>
            <person name="Lucas S."/>
            <person name="Lapidus A."/>
            <person name="Copeland A."/>
            <person name="Berry K.W."/>
            <person name="Glavina Del Rio T."/>
            <person name="Hammon N."/>
            <person name="Dalin E."/>
            <person name="Tice H."/>
            <person name="Pitluck S."/>
            <person name="Richardson P."/>
            <person name="Bruce D."/>
            <person name="Goodwin L.A."/>
            <person name="Han C."/>
            <person name="Tapia R."/>
            <person name="Detter J.C."/>
            <person name="Chang Y.J."/>
            <person name="Jeffries C.D."/>
            <person name="Land M."/>
            <person name="Hauser L."/>
            <person name="Kyrpides N.C."/>
            <person name="Goker M."/>
            <person name="Ivanova N."/>
            <person name="Klenk H.P."/>
            <person name="Woyke T."/>
        </authorList>
    </citation>
    <scope>NUCLEOTIDE SEQUENCE [LARGE SCALE GENOMIC DNA]</scope>
    <source>
        <strain evidence="2">ATCC 8093 / DSM 506 / JCM 20403 / CCM 1077 / IAM 12100 / NBRC 12443 / NCIMB 10456</strain>
    </source>
</reference>
<dbReference type="OrthoDB" id="7870532at2"/>
<dbReference type="HOGENOM" id="CLU_168993_0_0_5"/>
<sequence>MPSLAERVASATADLRRLAKGWRPSETDLIGAVGLENWMVAIDGEMPVLIGESVGHPHLGDQWITTSPVLWISEDRTIARTLSRWYRLGKSALPPPKVPLSKLYH</sequence>
<dbReference type="RefSeq" id="WP_013166091.1">
    <property type="nucleotide sequence ID" value="NC_014217.1"/>
</dbReference>
<dbReference type="STRING" id="639283.Snov_1272"/>
<dbReference type="eggNOG" id="ENOG50312Y3">
    <property type="taxonomic scope" value="Bacteria"/>
</dbReference>
<protein>
    <submittedName>
        <fullName evidence="1">Uncharacterized protein</fullName>
    </submittedName>
</protein>
<dbReference type="AlphaFoldDB" id="D7A8B3"/>
<evidence type="ECO:0000313" key="1">
    <source>
        <dbReference type="EMBL" id="ADH88586.1"/>
    </source>
</evidence>
<dbReference type="KEGG" id="sno:Snov_1272"/>
<accession>D7A8B3</accession>
<dbReference type="Proteomes" id="UP000006633">
    <property type="component" value="Chromosome"/>
</dbReference>
<proteinExistence type="predicted"/>
<dbReference type="InterPro" id="IPR046574">
    <property type="entry name" value="DUF6634"/>
</dbReference>
<evidence type="ECO:0000313" key="2">
    <source>
        <dbReference type="Proteomes" id="UP000006633"/>
    </source>
</evidence>
<dbReference type="Pfam" id="PF20339">
    <property type="entry name" value="DUF6634"/>
    <property type="match status" value="1"/>
</dbReference>
<organism evidence="1 2">
    <name type="scientific">Ancylobacter novellus (strain ATCC 8093 / DSM 506 / JCM 20403 / CCM 1077 / IAM 12100 / NBRC 12443 / NCIMB 10456)</name>
    <name type="common">Starkeya novella</name>
    <dbReference type="NCBI Taxonomy" id="639283"/>
    <lineage>
        <taxon>Bacteria</taxon>
        <taxon>Pseudomonadati</taxon>
        <taxon>Pseudomonadota</taxon>
        <taxon>Alphaproteobacteria</taxon>
        <taxon>Hyphomicrobiales</taxon>
        <taxon>Xanthobacteraceae</taxon>
        <taxon>Ancylobacter</taxon>
    </lineage>
</organism>